<evidence type="ECO:0000313" key="2">
    <source>
        <dbReference type="Proteomes" id="UP000694547"/>
    </source>
</evidence>
<dbReference type="GeneTree" id="ENSGT00950000185778"/>
<sequence>MGLGELGRADVIVSYVSKKVTMKVKVTVVASINLVALVIKDRVMIPTRIIQTTTPSLCKAYGRMLQLNLWLIISSRLGLLRQMRKLGSL</sequence>
<reference evidence="1 2" key="1">
    <citation type="submission" date="2018-10" db="EMBL/GenBank/DDBJ databases">
        <title>Improved assembly of the deer mouse Peromyscus maniculatus genome.</title>
        <authorList>
            <person name="Lassance J.-M."/>
            <person name="Hoekstra H.E."/>
        </authorList>
    </citation>
    <scope>NUCLEOTIDE SEQUENCE [LARGE SCALE GENOMIC DNA]</scope>
</reference>
<dbReference type="Ensembl" id="ENSPEMT00000038696.1">
    <property type="protein sequence ID" value="ENSPEMP00000031774.1"/>
    <property type="gene ID" value="ENSPEMG00000024918.1"/>
</dbReference>
<name>A0A8C8W225_PERMB</name>
<reference evidence="1" key="2">
    <citation type="submission" date="2025-08" db="UniProtKB">
        <authorList>
            <consortium name="Ensembl"/>
        </authorList>
    </citation>
    <scope>IDENTIFICATION</scope>
</reference>
<proteinExistence type="predicted"/>
<accession>A0A8C8W225</accession>
<protein>
    <submittedName>
        <fullName evidence="1">Uncharacterized protein</fullName>
    </submittedName>
</protein>
<dbReference type="AlphaFoldDB" id="A0A8C8W225"/>
<organism evidence="1 2">
    <name type="scientific">Peromyscus maniculatus bairdii</name>
    <name type="common">Prairie deer mouse</name>
    <dbReference type="NCBI Taxonomy" id="230844"/>
    <lineage>
        <taxon>Eukaryota</taxon>
        <taxon>Metazoa</taxon>
        <taxon>Chordata</taxon>
        <taxon>Craniata</taxon>
        <taxon>Vertebrata</taxon>
        <taxon>Euteleostomi</taxon>
        <taxon>Mammalia</taxon>
        <taxon>Eutheria</taxon>
        <taxon>Euarchontoglires</taxon>
        <taxon>Glires</taxon>
        <taxon>Rodentia</taxon>
        <taxon>Myomorpha</taxon>
        <taxon>Muroidea</taxon>
        <taxon>Cricetidae</taxon>
        <taxon>Neotominae</taxon>
        <taxon>Peromyscus</taxon>
    </lineage>
</organism>
<reference evidence="1" key="3">
    <citation type="submission" date="2025-09" db="UniProtKB">
        <authorList>
            <consortium name="Ensembl"/>
        </authorList>
    </citation>
    <scope>IDENTIFICATION</scope>
</reference>
<keyword evidence="2" id="KW-1185">Reference proteome</keyword>
<evidence type="ECO:0000313" key="1">
    <source>
        <dbReference type="Ensembl" id="ENSPEMP00000031774.1"/>
    </source>
</evidence>
<dbReference type="Proteomes" id="UP000694547">
    <property type="component" value="Chromosome 10"/>
</dbReference>